<dbReference type="SUPFAM" id="SSF46774">
    <property type="entry name" value="ARID-like"/>
    <property type="match status" value="1"/>
</dbReference>
<reference evidence="7" key="1">
    <citation type="submission" date="2021-01" db="UniProtKB">
        <authorList>
            <consortium name="EnsemblPlants"/>
        </authorList>
    </citation>
    <scope>IDENTIFICATION</scope>
</reference>
<keyword evidence="4" id="KW-0539">Nucleus</keyword>
<feature type="compositionally biased region" description="Polar residues" evidence="5">
    <location>
        <begin position="375"/>
        <end position="385"/>
    </location>
</feature>
<evidence type="ECO:0000256" key="4">
    <source>
        <dbReference type="ARBA" id="ARBA00023242"/>
    </source>
</evidence>
<dbReference type="CDD" id="cd16100">
    <property type="entry name" value="ARID"/>
    <property type="match status" value="1"/>
</dbReference>
<protein>
    <recommendedName>
        <fullName evidence="6">ARID domain-containing protein</fullName>
    </recommendedName>
</protein>
<dbReference type="SUPFAM" id="SSF49764">
    <property type="entry name" value="HSP20-like chaperones"/>
    <property type="match status" value="1"/>
</dbReference>
<dbReference type="PROSITE" id="PS51011">
    <property type="entry name" value="ARID"/>
    <property type="match status" value="1"/>
</dbReference>
<dbReference type="PANTHER" id="PTHR15348">
    <property type="entry name" value="AT-RICH INTERACTIVE DOMAIN-CONTAINING PROTEIN ARID DOMAIN- CONTAINING PROTEIN DEAD RINGER PROTEIN B-CELL REGULATOR OF IGH TRANSCRIPTION BRIGHT"/>
    <property type="match status" value="1"/>
</dbReference>
<dbReference type="GO" id="GO:0005634">
    <property type="term" value="C:nucleus"/>
    <property type="evidence" value="ECO:0007669"/>
    <property type="project" value="TreeGrafter"/>
</dbReference>
<dbReference type="SMART" id="SM00501">
    <property type="entry name" value="BRIGHT"/>
    <property type="match status" value="1"/>
</dbReference>
<keyword evidence="8" id="KW-1185">Reference proteome</keyword>
<dbReference type="Gramene" id="Kaladp0081s0393.1.v1.1">
    <property type="protein sequence ID" value="Kaladp0081s0393.1.v1.1"/>
    <property type="gene ID" value="Kaladp0081s0393.v1.1"/>
</dbReference>
<keyword evidence="2" id="KW-0238">DNA-binding</keyword>
<dbReference type="EnsemblPlants" id="Kaladp0081s0393.1.v1.1">
    <property type="protein sequence ID" value="Kaladp0081s0393.1.v1.1"/>
    <property type="gene ID" value="Kaladp0081s0393.v1.1"/>
</dbReference>
<dbReference type="InterPro" id="IPR008978">
    <property type="entry name" value="HSP20-like_chaperone"/>
</dbReference>
<evidence type="ECO:0000256" key="2">
    <source>
        <dbReference type="ARBA" id="ARBA00023125"/>
    </source>
</evidence>
<dbReference type="GO" id="GO:0003677">
    <property type="term" value="F:DNA binding"/>
    <property type="evidence" value="ECO:0007669"/>
    <property type="project" value="UniProtKB-KW"/>
</dbReference>
<dbReference type="SMART" id="SM01014">
    <property type="entry name" value="ARID"/>
    <property type="match status" value="1"/>
</dbReference>
<feature type="region of interest" description="Disordered" evidence="5">
    <location>
        <begin position="373"/>
        <end position="420"/>
    </location>
</feature>
<proteinExistence type="predicted"/>
<dbReference type="FunFam" id="1.10.150.60:FF:000018">
    <property type="entry name" value="AT-rich interactive domain-containing protein 3"/>
    <property type="match status" value="1"/>
</dbReference>
<dbReference type="Pfam" id="PF01388">
    <property type="entry name" value="ARID"/>
    <property type="match status" value="1"/>
</dbReference>
<keyword evidence="1" id="KW-0805">Transcription regulation</keyword>
<dbReference type="InterPro" id="IPR001606">
    <property type="entry name" value="ARID_dom"/>
</dbReference>
<evidence type="ECO:0000256" key="1">
    <source>
        <dbReference type="ARBA" id="ARBA00023015"/>
    </source>
</evidence>
<dbReference type="InterPro" id="IPR036431">
    <property type="entry name" value="ARID_dom_sf"/>
</dbReference>
<dbReference type="GO" id="GO:0006357">
    <property type="term" value="P:regulation of transcription by RNA polymerase II"/>
    <property type="evidence" value="ECO:0007669"/>
    <property type="project" value="InterPro"/>
</dbReference>
<keyword evidence="3" id="KW-0804">Transcription</keyword>
<dbReference type="InterPro" id="IPR045147">
    <property type="entry name" value="ARI3A/B/C"/>
</dbReference>
<sequence>MDPLPYVGDLSETELDNNIYSQQTEAIAAYDLQLIDDEPTSVKNNVVNEKENRLLNNEQSNTQYDEMHFKSLTGEDPLIQNDGGYLQKNGLNAALDQLLNSRWEFGQDNEMHLHHLANDDFPIKNVTEAMNNDLLNDGQKQCLDCGQNNSLDGKMAGFVQDNARLNQLSNNDESIAMGDQVHLKDLDDVKLLVDEEARTVQNRTLNDEQDNFQNDQMMIVVGESNIEEERAAFMTELERFYNRGGLKLKIPKFYGQPLDYLKLWNAVNQLGGYDQVCRDRLWRQVGDTFNPPTSCTNAGWTLRKHYDKVLLEYEEHRTKTAKLNFAKENQLILATVNEPNHHETSCPGGERRGATAHATEVFNSELKITIESGDNEYNNLSPSREQMSRKREPKKPRRVSIIEQPDDESERTRVREDSGSETDWVKVNILQKKSSYEAYVLLPGLLPKEIQVLSGPSKLVIIGNPSDRNSPWGISRFKKECSLGTRIDPHRTSAVFGLHGKMRIILPFAQSEDASG</sequence>
<dbReference type="Gene3D" id="1.10.150.60">
    <property type="entry name" value="ARID DNA-binding domain"/>
    <property type="match status" value="1"/>
</dbReference>
<organism evidence="7 8">
    <name type="scientific">Kalanchoe fedtschenkoi</name>
    <name type="common">Lavender scallops</name>
    <name type="synonym">South American air plant</name>
    <dbReference type="NCBI Taxonomy" id="63787"/>
    <lineage>
        <taxon>Eukaryota</taxon>
        <taxon>Viridiplantae</taxon>
        <taxon>Streptophyta</taxon>
        <taxon>Embryophyta</taxon>
        <taxon>Tracheophyta</taxon>
        <taxon>Spermatophyta</taxon>
        <taxon>Magnoliopsida</taxon>
        <taxon>eudicotyledons</taxon>
        <taxon>Gunneridae</taxon>
        <taxon>Pentapetalae</taxon>
        <taxon>Saxifragales</taxon>
        <taxon>Crassulaceae</taxon>
        <taxon>Kalanchoe</taxon>
    </lineage>
</organism>
<dbReference type="PANTHER" id="PTHR15348:SF0">
    <property type="entry name" value="PROTEIN DEAD RINGER"/>
    <property type="match status" value="1"/>
</dbReference>
<accession>A0A7N0UTP4</accession>
<evidence type="ECO:0000256" key="3">
    <source>
        <dbReference type="ARBA" id="ARBA00023163"/>
    </source>
</evidence>
<dbReference type="CDD" id="cd00298">
    <property type="entry name" value="ACD_sHsps_p23-like"/>
    <property type="match status" value="1"/>
</dbReference>
<evidence type="ECO:0000313" key="7">
    <source>
        <dbReference type="EnsemblPlants" id="Kaladp0081s0393.1.v1.1"/>
    </source>
</evidence>
<feature type="domain" description="ARID" evidence="6">
    <location>
        <begin position="227"/>
        <end position="318"/>
    </location>
</feature>
<dbReference type="AlphaFoldDB" id="A0A7N0UTP4"/>
<evidence type="ECO:0000313" key="8">
    <source>
        <dbReference type="Proteomes" id="UP000594263"/>
    </source>
</evidence>
<dbReference type="Proteomes" id="UP000594263">
    <property type="component" value="Unplaced"/>
</dbReference>
<name>A0A7N0UTP4_KALFE</name>
<evidence type="ECO:0000256" key="5">
    <source>
        <dbReference type="SAM" id="MobiDB-lite"/>
    </source>
</evidence>
<evidence type="ECO:0000259" key="6">
    <source>
        <dbReference type="PROSITE" id="PS51011"/>
    </source>
</evidence>